<comment type="function">
    <text evidence="9">Essential subunit of the Sec protein translocation channel SecYEG. Clamps together the 2 halves of SecY. May contact the channel plug during translocation.</text>
</comment>
<dbReference type="InterPro" id="IPR038379">
    <property type="entry name" value="SecE_sf"/>
</dbReference>
<dbReference type="Proteomes" id="UP000005540">
    <property type="component" value="Unassembled WGS sequence"/>
</dbReference>
<comment type="caution">
    <text evidence="10">The sequence shown here is derived from an EMBL/GenBank/DDBJ whole genome shotgun (WGS) entry which is preliminary data.</text>
</comment>
<proteinExistence type="inferred from homology"/>
<evidence type="ECO:0000256" key="5">
    <source>
        <dbReference type="ARBA" id="ARBA00022927"/>
    </source>
</evidence>
<dbReference type="GO" id="GO:0008320">
    <property type="term" value="F:protein transmembrane transporter activity"/>
    <property type="evidence" value="ECO:0007669"/>
    <property type="project" value="UniProtKB-UniRule"/>
</dbReference>
<dbReference type="RefSeq" id="WP_007546539.1">
    <property type="nucleotide sequence ID" value="NZ_ABZS01000057.1"/>
</dbReference>
<evidence type="ECO:0000256" key="3">
    <source>
        <dbReference type="ARBA" id="ARBA00022475"/>
    </source>
</evidence>
<dbReference type="OrthoDB" id="15365at2"/>
<comment type="subcellular location">
    <subcellularLocation>
        <location evidence="9">Cell membrane</location>
        <topology evidence="9">Single-pass membrane protein</topology>
    </subcellularLocation>
    <subcellularLocation>
        <location evidence="1">Membrane</location>
    </subcellularLocation>
</comment>
<gene>
    <name evidence="9 10" type="primary">secE</name>
    <name evidence="10" type="ORF">SULYE_0747</name>
</gene>
<sequence>MVKYLSFLKEVFEELKKVTWPSKNLVKTATIAVIVLTLIMALYLWSLDILFTKIIAFIMER</sequence>
<keyword evidence="4 9" id="KW-0812">Transmembrane</keyword>
<dbReference type="PANTHER" id="PTHR33910:SF1">
    <property type="entry name" value="PROTEIN TRANSLOCASE SUBUNIT SECE"/>
    <property type="match status" value="1"/>
</dbReference>
<evidence type="ECO:0000256" key="7">
    <source>
        <dbReference type="ARBA" id="ARBA00023010"/>
    </source>
</evidence>
<evidence type="ECO:0000313" key="10">
    <source>
        <dbReference type="EMBL" id="EEP60744.1"/>
    </source>
</evidence>
<dbReference type="PRINTS" id="PR01650">
    <property type="entry name" value="SECETRNLCASE"/>
</dbReference>
<dbReference type="EMBL" id="ABZS01000057">
    <property type="protein sequence ID" value="EEP60744.1"/>
    <property type="molecule type" value="Genomic_DNA"/>
</dbReference>
<dbReference type="AlphaFoldDB" id="C4FJJ9"/>
<keyword evidence="2 9" id="KW-0813">Transport</keyword>
<reference evidence="10 11" key="1">
    <citation type="submission" date="2009-04" db="EMBL/GenBank/DDBJ databases">
        <authorList>
            <person name="Reysenbach A.-L."/>
            <person name="Heidelberg J.F."/>
            <person name="Nelson W.C."/>
        </authorList>
    </citation>
    <scope>NUCLEOTIDE SEQUENCE [LARGE SCALE GENOMIC DNA]</scope>
    <source>
        <strain evidence="10 11">SS-5</strain>
    </source>
</reference>
<organism evidence="10 11">
    <name type="scientific">Sulfurihydrogenibium yellowstonense SS-5</name>
    <dbReference type="NCBI Taxonomy" id="432331"/>
    <lineage>
        <taxon>Bacteria</taxon>
        <taxon>Pseudomonadati</taxon>
        <taxon>Aquificota</taxon>
        <taxon>Aquificia</taxon>
        <taxon>Aquificales</taxon>
        <taxon>Hydrogenothermaceae</taxon>
        <taxon>Sulfurihydrogenibium</taxon>
    </lineage>
</organism>
<dbReference type="HAMAP" id="MF_00422">
    <property type="entry name" value="SecE"/>
    <property type="match status" value="1"/>
</dbReference>
<dbReference type="InterPro" id="IPR005807">
    <property type="entry name" value="SecE_bac"/>
</dbReference>
<evidence type="ECO:0000256" key="1">
    <source>
        <dbReference type="ARBA" id="ARBA00004370"/>
    </source>
</evidence>
<evidence type="ECO:0000256" key="4">
    <source>
        <dbReference type="ARBA" id="ARBA00022692"/>
    </source>
</evidence>
<evidence type="ECO:0000313" key="11">
    <source>
        <dbReference type="Proteomes" id="UP000005540"/>
    </source>
</evidence>
<dbReference type="GO" id="GO:0006605">
    <property type="term" value="P:protein targeting"/>
    <property type="evidence" value="ECO:0007669"/>
    <property type="project" value="UniProtKB-UniRule"/>
</dbReference>
<dbReference type="PANTHER" id="PTHR33910">
    <property type="entry name" value="PROTEIN TRANSLOCASE SUBUNIT SECE"/>
    <property type="match status" value="1"/>
</dbReference>
<dbReference type="GO" id="GO:0005886">
    <property type="term" value="C:plasma membrane"/>
    <property type="evidence" value="ECO:0007669"/>
    <property type="project" value="UniProtKB-SubCell"/>
</dbReference>
<feature type="transmembrane region" description="Helical" evidence="9">
    <location>
        <begin position="29"/>
        <end position="51"/>
    </location>
</feature>
<dbReference type="InterPro" id="IPR001901">
    <property type="entry name" value="Translocase_SecE/Sec61-g"/>
</dbReference>
<name>C4FJJ9_9AQUI</name>
<accession>C4FJJ9</accession>
<keyword evidence="7 9" id="KW-0811">Translocation</keyword>
<dbReference type="GO" id="GO:0043952">
    <property type="term" value="P:protein transport by the Sec complex"/>
    <property type="evidence" value="ECO:0007669"/>
    <property type="project" value="UniProtKB-UniRule"/>
</dbReference>
<dbReference type="NCBIfam" id="TIGR00964">
    <property type="entry name" value="secE_bact"/>
    <property type="match status" value="1"/>
</dbReference>
<dbReference type="GO" id="GO:0009306">
    <property type="term" value="P:protein secretion"/>
    <property type="evidence" value="ECO:0007669"/>
    <property type="project" value="UniProtKB-UniRule"/>
</dbReference>
<keyword evidence="5 9" id="KW-0653">Protein transport</keyword>
<evidence type="ECO:0000256" key="6">
    <source>
        <dbReference type="ARBA" id="ARBA00022989"/>
    </source>
</evidence>
<evidence type="ECO:0000256" key="8">
    <source>
        <dbReference type="ARBA" id="ARBA00023136"/>
    </source>
</evidence>
<protein>
    <recommendedName>
        <fullName evidence="9">Protein translocase subunit SecE</fullName>
    </recommendedName>
</protein>
<dbReference type="GO" id="GO:0065002">
    <property type="term" value="P:intracellular protein transmembrane transport"/>
    <property type="evidence" value="ECO:0007669"/>
    <property type="project" value="UniProtKB-UniRule"/>
</dbReference>
<keyword evidence="3 9" id="KW-1003">Cell membrane</keyword>
<dbReference type="Gene3D" id="1.20.5.1030">
    <property type="entry name" value="Preprotein translocase secy subunit"/>
    <property type="match status" value="1"/>
</dbReference>
<evidence type="ECO:0000256" key="2">
    <source>
        <dbReference type="ARBA" id="ARBA00022448"/>
    </source>
</evidence>
<comment type="similarity">
    <text evidence="9">Belongs to the SecE/SEC61-gamma family.</text>
</comment>
<keyword evidence="8 9" id="KW-0472">Membrane</keyword>
<evidence type="ECO:0000256" key="9">
    <source>
        <dbReference type="HAMAP-Rule" id="MF_00422"/>
    </source>
</evidence>
<keyword evidence="6 9" id="KW-1133">Transmembrane helix</keyword>
<keyword evidence="11" id="KW-1185">Reference proteome</keyword>
<comment type="subunit">
    <text evidence="9">Component of the Sec protein translocase complex. Heterotrimer consisting of SecY, SecE and SecG subunits. The heterotrimers can form oligomers, although 1 heterotrimer is thought to be able to translocate proteins. Interacts with the ribosome. Interacts with SecDF, and other proteins may be involved. Interacts with SecA.</text>
</comment>
<dbReference type="Pfam" id="PF00584">
    <property type="entry name" value="SecE"/>
    <property type="match status" value="1"/>
</dbReference>